<organism evidence="1 2">
    <name type="scientific">Hyalomma asiaticum</name>
    <name type="common">Tick</name>
    <dbReference type="NCBI Taxonomy" id="266040"/>
    <lineage>
        <taxon>Eukaryota</taxon>
        <taxon>Metazoa</taxon>
        <taxon>Ecdysozoa</taxon>
        <taxon>Arthropoda</taxon>
        <taxon>Chelicerata</taxon>
        <taxon>Arachnida</taxon>
        <taxon>Acari</taxon>
        <taxon>Parasitiformes</taxon>
        <taxon>Ixodida</taxon>
        <taxon>Ixodoidea</taxon>
        <taxon>Ixodidae</taxon>
        <taxon>Hyalomminae</taxon>
        <taxon>Hyalomma</taxon>
    </lineage>
</organism>
<name>A0ACB7S629_HYAAI</name>
<evidence type="ECO:0000313" key="1">
    <source>
        <dbReference type="EMBL" id="KAH6929960.1"/>
    </source>
</evidence>
<sequence>MPLATVRTRTPPTCDRPVPDSPSHLQTQKNSDSIEERWATQEHKAWRNGKGGSVECDHAVRDASQKSMTTTPDGLRARVLREQEARRPCGLTETLMVVVEETRRGTDLRSHI</sequence>
<evidence type="ECO:0000313" key="2">
    <source>
        <dbReference type="Proteomes" id="UP000821845"/>
    </source>
</evidence>
<proteinExistence type="predicted"/>
<accession>A0ACB7S629</accession>
<comment type="caution">
    <text evidence="1">The sequence shown here is derived from an EMBL/GenBank/DDBJ whole genome shotgun (WGS) entry which is preliminary data.</text>
</comment>
<keyword evidence="2" id="KW-1185">Reference proteome</keyword>
<dbReference type="EMBL" id="CM023485">
    <property type="protein sequence ID" value="KAH6929960.1"/>
    <property type="molecule type" value="Genomic_DNA"/>
</dbReference>
<reference evidence="1" key="1">
    <citation type="submission" date="2020-05" db="EMBL/GenBank/DDBJ databases">
        <title>Large-scale comparative analyses of tick genomes elucidate their genetic diversity and vector capacities.</title>
        <authorList>
            <person name="Jia N."/>
            <person name="Wang J."/>
            <person name="Shi W."/>
            <person name="Du L."/>
            <person name="Sun Y."/>
            <person name="Zhan W."/>
            <person name="Jiang J."/>
            <person name="Wang Q."/>
            <person name="Zhang B."/>
            <person name="Ji P."/>
            <person name="Sakyi L.B."/>
            <person name="Cui X."/>
            <person name="Yuan T."/>
            <person name="Jiang B."/>
            <person name="Yang W."/>
            <person name="Lam T.T.-Y."/>
            <person name="Chang Q."/>
            <person name="Ding S."/>
            <person name="Wang X."/>
            <person name="Zhu J."/>
            <person name="Ruan X."/>
            <person name="Zhao L."/>
            <person name="Wei J."/>
            <person name="Que T."/>
            <person name="Du C."/>
            <person name="Cheng J."/>
            <person name="Dai P."/>
            <person name="Han X."/>
            <person name="Huang E."/>
            <person name="Gao Y."/>
            <person name="Liu J."/>
            <person name="Shao H."/>
            <person name="Ye R."/>
            <person name="Li L."/>
            <person name="Wei W."/>
            <person name="Wang X."/>
            <person name="Wang C."/>
            <person name="Yang T."/>
            <person name="Huo Q."/>
            <person name="Li W."/>
            <person name="Guo W."/>
            <person name="Chen H."/>
            <person name="Zhou L."/>
            <person name="Ni X."/>
            <person name="Tian J."/>
            <person name="Zhou Y."/>
            <person name="Sheng Y."/>
            <person name="Liu T."/>
            <person name="Pan Y."/>
            <person name="Xia L."/>
            <person name="Li J."/>
            <person name="Zhao F."/>
            <person name="Cao W."/>
        </authorList>
    </citation>
    <scope>NUCLEOTIDE SEQUENCE</scope>
    <source>
        <strain evidence="1">Hyas-2018</strain>
    </source>
</reference>
<protein>
    <submittedName>
        <fullName evidence="1">Uncharacterized protein</fullName>
    </submittedName>
</protein>
<dbReference type="Proteomes" id="UP000821845">
    <property type="component" value="Chromosome 5"/>
</dbReference>
<gene>
    <name evidence="1" type="ORF">HPB50_007489</name>
</gene>